<feature type="transmembrane region" description="Helical" evidence="1">
    <location>
        <begin position="12"/>
        <end position="30"/>
    </location>
</feature>
<proteinExistence type="predicted"/>
<evidence type="ECO:0000256" key="1">
    <source>
        <dbReference type="SAM" id="Phobius"/>
    </source>
</evidence>
<dbReference type="AlphaFoldDB" id="A0A5B8XTA8"/>
<reference evidence="2 3" key="1">
    <citation type="submission" date="2019-08" db="EMBL/GenBank/DDBJ databases">
        <authorList>
            <person name="Liang Q."/>
        </authorList>
    </citation>
    <scope>NUCLEOTIDE SEQUENCE [LARGE SCALE GENOMIC DNA]</scope>
    <source>
        <strain evidence="2 3">V1718</strain>
    </source>
</reference>
<protein>
    <submittedName>
        <fullName evidence="2">Uncharacterized protein</fullName>
    </submittedName>
</protein>
<keyword evidence="3" id="KW-1185">Reference proteome</keyword>
<keyword evidence="1" id="KW-0812">Transmembrane</keyword>
<evidence type="ECO:0000313" key="3">
    <source>
        <dbReference type="Proteomes" id="UP000321595"/>
    </source>
</evidence>
<accession>A0A5B8XTA8</accession>
<dbReference type="OrthoDB" id="505641at2"/>
<keyword evidence="1" id="KW-1133">Transmembrane helix</keyword>
<organism evidence="2 3">
    <name type="scientific">Microvenator marinus</name>
    <dbReference type="NCBI Taxonomy" id="2600177"/>
    <lineage>
        <taxon>Bacteria</taxon>
        <taxon>Deltaproteobacteria</taxon>
        <taxon>Bradymonadales</taxon>
        <taxon>Microvenatoraceae</taxon>
        <taxon>Microvenator</taxon>
    </lineage>
</organism>
<sequence length="647" mass="71418">MRIRRNSSVLHALRWDLLIAVVILGVWWFFSAFEEPTLRPATSPESYGSRPPDRAEGDILLLLPDTPSAAANSIDELDCSYAWFNALWREFGSFSTAMTRDLSPEVLAGRQVVILPARVVRSMPPAGVQLLSDFANEGGQVVLEMPNENWSLISGVLSDKKVSRAQQITSVDGLNVHGTLRNELTGIPLRGNLIQAPPLEPYPTGPVLLEVDSQPGWLQLPTGKGQVHTFLFNVGCSLTALQQGTPAKDMSFVPGDEPIKSSQRANSALLKARAPLADLLVRSIFERLRHFRPIPRLWLFPGASSGAMMMTHSASRDPRAAFAFAESAKNAGGTATIFAASDRFTKVHAELAEKLNVEIGLHWIQGFTRPPVVDPVGLGAVRPIEEELNIDQQFMRLNLNLPAERALRVVRLEDMRVQNNWAGTFKQLAASRVRLDSSFGPTEPDQWGYIFGSGFPYYPLDETGLPLPLLEQPFVLHSDNMSQTRLNTLLKDSQALYHQPIVISLPSNAMRSNPSAGILMAFDQAFELAKKHDHWVTNLGEFMDFLSTRRRSILTSRWNAEERTLTVTLNLVGTTSSTLEKGAFAGLAVPRTFENQEIISVFVDEKEVPLKDVATNGANTDRIISVPGGRHTIDVIYAEPLPPTLEP</sequence>
<gene>
    <name evidence="2" type="ORF">FRD01_05035</name>
</gene>
<dbReference type="RefSeq" id="WP_146958214.1">
    <property type="nucleotide sequence ID" value="NZ_CP042467.1"/>
</dbReference>
<keyword evidence="1" id="KW-0472">Membrane</keyword>
<dbReference type="EMBL" id="CP042467">
    <property type="protein sequence ID" value="QED26619.1"/>
    <property type="molecule type" value="Genomic_DNA"/>
</dbReference>
<name>A0A5B8XTA8_9DELT</name>
<dbReference type="KEGG" id="bbae:FRD01_05035"/>
<evidence type="ECO:0000313" key="2">
    <source>
        <dbReference type="EMBL" id="QED26619.1"/>
    </source>
</evidence>
<dbReference type="Proteomes" id="UP000321595">
    <property type="component" value="Chromosome"/>
</dbReference>